<dbReference type="AlphaFoldDB" id="A0A7K3WMP7"/>
<evidence type="ECO:0000313" key="1">
    <source>
        <dbReference type="EMBL" id="NEN22919.1"/>
    </source>
</evidence>
<dbReference type="EMBL" id="JAAGVY010000006">
    <property type="protein sequence ID" value="NEN22919.1"/>
    <property type="molecule type" value="Genomic_DNA"/>
</dbReference>
<proteinExistence type="predicted"/>
<dbReference type="RefSeq" id="WP_163283642.1">
    <property type="nucleotide sequence ID" value="NZ_JAAGVY010000006.1"/>
</dbReference>
<gene>
    <name evidence="1" type="ORF">G3O08_05330</name>
</gene>
<organism evidence="1 2">
    <name type="scientific">Cryomorpha ignava</name>
    <dbReference type="NCBI Taxonomy" id="101383"/>
    <lineage>
        <taxon>Bacteria</taxon>
        <taxon>Pseudomonadati</taxon>
        <taxon>Bacteroidota</taxon>
        <taxon>Flavobacteriia</taxon>
        <taxon>Flavobacteriales</taxon>
        <taxon>Cryomorphaceae</taxon>
        <taxon>Cryomorpha</taxon>
    </lineage>
</organism>
<reference evidence="1 2" key="1">
    <citation type="submission" date="2020-02" db="EMBL/GenBank/DDBJ databases">
        <title>Out from the shadows clarifying the taxonomy of the family Cryomorphaceae and related taxa by utilizing the GTDB taxonomic framework.</title>
        <authorList>
            <person name="Bowman J.P."/>
        </authorList>
    </citation>
    <scope>NUCLEOTIDE SEQUENCE [LARGE SCALE GENOMIC DNA]</scope>
    <source>
        <strain evidence="1 2">QSSC 1-22</strain>
    </source>
</reference>
<keyword evidence="2" id="KW-1185">Reference proteome</keyword>
<comment type="caution">
    <text evidence="1">The sequence shown here is derived from an EMBL/GenBank/DDBJ whole genome shotgun (WGS) entry which is preliminary data.</text>
</comment>
<sequence>MILYNVTVNVDADVHDEWLEWMKEIHMPDVLATGMFVESKLARILAEEAGGKAYSVQYFAKSMDEYGKYMEEFAPKLQAEHEEKFSGKIASFRTLLHVVHQLNEKG</sequence>
<accession>A0A7K3WMP7</accession>
<dbReference type="Proteomes" id="UP000486602">
    <property type="component" value="Unassembled WGS sequence"/>
</dbReference>
<name>A0A7K3WMP7_9FLAO</name>
<protein>
    <submittedName>
        <fullName evidence="1">DUF4286 family protein</fullName>
    </submittedName>
</protein>
<evidence type="ECO:0000313" key="2">
    <source>
        <dbReference type="Proteomes" id="UP000486602"/>
    </source>
</evidence>
<dbReference type="Pfam" id="PF14114">
    <property type="entry name" value="DUF4286"/>
    <property type="match status" value="1"/>
</dbReference>
<dbReference type="InterPro" id="IPR025563">
    <property type="entry name" value="DUF4286"/>
</dbReference>